<dbReference type="AlphaFoldDB" id="A0A4U5W381"/>
<reference evidence="1 2" key="1">
    <citation type="submission" date="2019-04" db="EMBL/GenBank/DDBJ databases">
        <title>Streptomyces lasaliensis sp.nov., an Actinomycete isolated from soil which produces the polyether antibiotic lasalocid.</title>
        <authorList>
            <person name="Erwin G."/>
            <person name="Haber C."/>
        </authorList>
    </citation>
    <scope>NUCLEOTIDE SEQUENCE [LARGE SCALE GENOMIC DNA]</scope>
    <source>
        <strain evidence="1 2">DSM 40089</strain>
    </source>
</reference>
<protein>
    <submittedName>
        <fullName evidence="1">Uncharacterized protein</fullName>
    </submittedName>
</protein>
<organism evidence="1 2">
    <name type="scientific">Streptomyces galbus</name>
    <dbReference type="NCBI Taxonomy" id="33898"/>
    <lineage>
        <taxon>Bacteria</taxon>
        <taxon>Bacillati</taxon>
        <taxon>Actinomycetota</taxon>
        <taxon>Actinomycetes</taxon>
        <taxon>Kitasatosporales</taxon>
        <taxon>Streptomycetaceae</taxon>
        <taxon>Streptomyces</taxon>
    </lineage>
</organism>
<gene>
    <name evidence="1" type="ORF">E4U92_35020</name>
</gene>
<evidence type="ECO:0000313" key="2">
    <source>
        <dbReference type="Proteomes" id="UP000308632"/>
    </source>
</evidence>
<accession>A0A4U5W381</accession>
<proteinExistence type="predicted"/>
<sequence>MDLIRASFEPAAKTARIRTESPVCQVVIRAAEADLAAGGAHNVNMLAAGVGVAAAGLTAWLAQERNVDAAVIIADFGCAFGPGPPEGSRFGS</sequence>
<dbReference type="EMBL" id="SZPR01000044">
    <property type="protein sequence ID" value="TKS95807.1"/>
    <property type="molecule type" value="Genomic_DNA"/>
</dbReference>
<name>A0A4U5W381_STRGB</name>
<dbReference type="Proteomes" id="UP000308632">
    <property type="component" value="Unassembled WGS sequence"/>
</dbReference>
<evidence type="ECO:0000313" key="1">
    <source>
        <dbReference type="EMBL" id="TKS95807.1"/>
    </source>
</evidence>
<dbReference type="RefSeq" id="WP_137304495.1">
    <property type="nucleotide sequence ID" value="NZ_BMVD01000019.1"/>
</dbReference>
<comment type="caution">
    <text evidence="1">The sequence shown here is derived from an EMBL/GenBank/DDBJ whole genome shotgun (WGS) entry which is preliminary data.</text>
</comment>